<dbReference type="PANTHER" id="PTHR31490:SF42">
    <property type="entry name" value="OS01G0134800 PROTEIN"/>
    <property type="match status" value="1"/>
</dbReference>
<reference evidence="9" key="1">
    <citation type="journal article" date="2009" name="PLoS Genet.">
        <title>Sequencing, mapping, and analysis of 27,455 maize full-length cDNAs.</title>
        <authorList>
            <person name="Soderlund C."/>
            <person name="Descour A."/>
            <person name="Kudrna D."/>
            <person name="Bomhoff M."/>
            <person name="Boyd L."/>
            <person name="Currie J."/>
            <person name="Angelova A."/>
            <person name="Collura K."/>
            <person name="Wissotski M."/>
            <person name="Ashley E."/>
            <person name="Morrow D."/>
            <person name="Fernandes J."/>
            <person name="Walbot V."/>
            <person name="Yu Y."/>
        </authorList>
    </citation>
    <scope>NUCLEOTIDE SEQUENCE</scope>
    <source>
        <strain evidence="9">B73</strain>
    </source>
</reference>
<evidence type="ECO:0000313" key="10">
    <source>
        <dbReference type="EnsemblPlants" id="Zm00001eb125100_P001"/>
    </source>
</evidence>
<protein>
    <recommendedName>
        <fullName evidence="8">GH10 domain-containing protein</fullName>
    </recommendedName>
</protein>
<dbReference type="InterPro" id="IPR031158">
    <property type="entry name" value="GH10_AS"/>
</dbReference>
<reference evidence="10" key="4">
    <citation type="submission" date="2021-05" db="UniProtKB">
        <authorList>
            <consortium name="EnsemblPlants"/>
        </authorList>
    </citation>
    <scope>IDENTIFICATION</scope>
    <source>
        <strain evidence="10">cv. B73</strain>
    </source>
</reference>
<reference evidence="10" key="3">
    <citation type="submission" date="2019-07" db="EMBL/GenBank/DDBJ databases">
        <authorList>
            <person name="Seetharam A."/>
            <person name="Woodhouse M."/>
            <person name="Cannon E."/>
        </authorList>
    </citation>
    <scope>NUCLEOTIDE SEQUENCE [LARGE SCALE GENOMIC DNA]</scope>
    <source>
        <strain evidence="10">cv. B73</strain>
    </source>
</reference>
<dbReference type="RefSeq" id="NP_001359423.1">
    <property type="nucleotide sequence ID" value="NM_001372494.1"/>
</dbReference>
<dbReference type="GO" id="GO:0045493">
    <property type="term" value="P:xylan catabolic process"/>
    <property type="evidence" value="ECO:0000318"/>
    <property type="project" value="GO_Central"/>
</dbReference>
<dbReference type="KEGG" id="zma:100281198"/>
<dbReference type="PROSITE" id="PS00591">
    <property type="entry name" value="GH10_1"/>
    <property type="match status" value="1"/>
</dbReference>
<reference evidence="11" key="2">
    <citation type="submission" date="2015-12" db="EMBL/GenBank/DDBJ databases">
        <title>Update maize B73 reference genome by single molecule sequencing technologies.</title>
        <authorList>
            <consortium name="Maize Genome Sequencing Project"/>
            <person name="Ware D."/>
        </authorList>
    </citation>
    <scope>NUCLEOTIDE SEQUENCE [LARGE SCALE GENOMIC DNA]</scope>
    <source>
        <strain evidence="11">cv. B73</strain>
    </source>
</reference>
<evidence type="ECO:0000256" key="3">
    <source>
        <dbReference type="ARBA" id="ARBA00023277"/>
    </source>
</evidence>
<feature type="active site" description="Nucleophile" evidence="6">
    <location>
        <position position="468"/>
    </location>
</feature>
<dbReference type="AlphaFoldDB" id="B4FQ48"/>
<evidence type="ECO:0000259" key="8">
    <source>
        <dbReference type="PROSITE" id="PS51760"/>
    </source>
</evidence>
<dbReference type="Pfam" id="PF00331">
    <property type="entry name" value="Glyco_hydro_10"/>
    <property type="match status" value="1"/>
</dbReference>
<dbReference type="InterPro" id="IPR008979">
    <property type="entry name" value="Galactose-bd-like_sf"/>
</dbReference>
<dbReference type="Proteomes" id="UP000007305">
    <property type="component" value="Chromosome 3"/>
</dbReference>
<keyword evidence="4" id="KW-0326">Glycosidase</keyword>
<dbReference type="PANTHER" id="PTHR31490">
    <property type="entry name" value="GLYCOSYL HYDROLASE"/>
    <property type="match status" value="1"/>
</dbReference>
<comment type="similarity">
    <text evidence="1">Belongs to the glycosyl hydrolase 10 (cellulase F) family.</text>
</comment>
<name>B4FQ48_MAIZE</name>
<feature type="compositionally biased region" description="Acidic residues" evidence="7">
    <location>
        <begin position="61"/>
        <end position="72"/>
    </location>
</feature>
<dbReference type="PROSITE" id="PS51760">
    <property type="entry name" value="GH10_2"/>
    <property type="match status" value="1"/>
</dbReference>
<dbReference type="GO" id="GO:0031176">
    <property type="term" value="F:endo-1,4-beta-xylanase activity"/>
    <property type="evidence" value="ECO:0000318"/>
    <property type="project" value="GO_Central"/>
</dbReference>
<dbReference type="EnsemblPlants" id="Zm00001eb125100_T001">
    <property type="protein sequence ID" value="Zm00001eb125100_P001"/>
    <property type="gene ID" value="Zm00001eb125100"/>
</dbReference>
<dbReference type="InterPro" id="IPR001000">
    <property type="entry name" value="GH10_dom"/>
</dbReference>
<dbReference type="HOGENOM" id="CLU_008797_3_0_1"/>
<dbReference type="CAZy" id="GH10">
    <property type="family name" value="Glycoside Hydrolase Family 10"/>
</dbReference>
<dbReference type="Gene3D" id="2.60.120.260">
    <property type="entry name" value="Galactose-binding domain-like"/>
    <property type="match status" value="1"/>
</dbReference>
<dbReference type="EMBL" id="BT042709">
    <property type="protein sequence ID" value="ACF87714.1"/>
    <property type="molecule type" value="mRNA"/>
</dbReference>
<evidence type="ECO:0000256" key="2">
    <source>
        <dbReference type="ARBA" id="ARBA00022801"/>
    </source>
</evidence>
<keyword evidence="5" id="KW-0624">Polysaccharide degradation</keyword>
<dbReference type="Gramene" id="Zm00001eb125100_T001">
    <property type="protein sequence ID" value="Zm00001eb125100_P001"/>
    <property type="gene ID" value="Zm00001eb125100"/>
</dbReference>
<dbReference type="EMBL" id="BT039236">
    <property type="protein sequence ID" value="ACF84241.1"/>
    <property type="molecule type" value="mRNA"/>
</dbReference>
<evidence type="ECO:0000256" key="4">
    <source>
        <dbReference type="ARBA" id="ARBA00023295"/>
    </source>
</evidence>
<dbReference type="InterPro" id="IPR017853">
    <property type="entry name" value="GH"/>
</dbReference>
<dbReference type="PRINTS" id="PR00134">
    <property type="entry name" value="GLHYDRLASE10"/>
</dbReference>
<sequence>MAFAEEETTRYLGTNLIESCGDSEDGLAGWAPSGSCTLSAHADEDASLPSLAAALSAAAGGDDEGDDSDEDEFQQRAPRPSGRYVLAARRASDKDGLCRAVSRAPIRPNVTYRVAGWVGLGAAVDGSHAVHVEVRVDGGGRPVGGGVAVVESGKWGQIKGSFRVDCDEPPRHAKVYVHGPPAGVDLKVTTDLQVCAVNKIPRLRHLRKKADKVRKRDVVLKVSRRTDVDDDDTTASVAGAHIQVVQVQNSVPIGSCITKAGMQNPEYVDFFTKHFDWAVLENELKWYYTEAVRGQVSYADADELIDFCDRHGKPVRGHCIFWAVENSVQPWVRALSADQLRAAVEARLRGLVSRYAGRFPHYEVNNEMLHGAFYQQRLGDDINAHMFRETAQIDPAPALFVNDYNVESANDPNATPEKYVALVTDLQRRGAPVGGIGVQGHVTHPVGDIICDALDKLAVTGLPIWITELDVSAADESVRADDLEIVLREAFAHPAVEGIMLWGFMQGHMWRSHGQLVNADGKYTQAGNMFAGLRREWTSHARGKVDSIGNFKFRGFHGTYQVLLTTPAGEVKKRTFDVHKGDAPLVLDMDF</sequence>
<dbReference type="Gene3D" id="3.20.20.80">
    <property type="entry name" value="Glycosidases"/>
    <property type="match status" value="1"/>
</dbReference>
<keyword evidence="3" id="KW-0119">Carbohydrate metabolism</keyword>
<keyword evidence="11" id="KW-1185">Reference proteome</keyword>
<dbReference type="InterPro" id="IPR044846">
    <property type="entry name" value="GH10"/>
</dbReference>
<accession>B4FQ48</accession>
<dbReference type="CAZy" id="CBM22">
    <property type="family name" value="Carbohydrate-Binding Module Family 22"/>
</dbReference>
<gene>
    <name evidence="10" type="primary">LOC100281198</name>
</gene>
<organism evidence="9">
    <name type="scientific">Zea mays</name>
    <name type="common">Maize</name>
    <dbReference type="NCBI Taxonomy" id="4577"/>
    <lineage>
        <taxon>Eukaryota</taxon>
        <taxon>Viridiplantae</taxon>
        <taxon>Streptophyta</taxon>
        <taxon>Embryophyta</taxon>
        <taxon>Tracheophyta</taxon>
        <taxon>Spermatophyta</taxon>
        <taxon>Magnoliopsida</taxon>
        <taxon>Liliopsida</taxon>
        <taxon>Poales</taxon>
        <taxon>Poaceae</taxon>
        <taxon>PACMAD clade</taxon>
        <taxon>Panicoideae</taxon>
        <taxon>Andropogonodae</taxon>
        <taxon>Andropogoneae</taxon>
        <taxon>Tripsacinae</taxon>
        <taxon>Zea</taxon>
    </lineage>
</organism>
<evidence type="ECO:0000256" key="7">
    <source>
        <dbReference type="SAM" id="MobiDB-lite"/>
    </source>
</evidence>
<evidence type="ECO:0000313" key="11">
    <source>
        <dbReference type="Proteomes" id="UP000007305"/>
    </source>
</evidence>
<feature type="region of interest" description="Disordered" evidence="7">
    <location>
        <begin position="55"/>
        <end position="81"/>
    </location>
</feature>
<dbReference type="SUPFAM" id="SSF49785">
    <property type="entry name" value="Galactose-binding domain-like"/>
    <property type="match status" value="1"/>
</dbReference>
<proteinExistence type="evidence at protein level"/>
<feature type="domain" description="GH10" evidence="8">
    <location>
        <begin position="248"/>
        <end position="533"/>
    </location>
</feature>
<dbReference type="SMART" id="SM00633">
    <property type="entry name" value="Glyco_10"/>
    <property type="match status" value="1"/>
</dbReference>
<evidence type="ECO:0000313" key="9">
    <source>
        <dbReference type="EMBL" id="ACF84241.1"/>
    </source>
</evidence>
<keyword evidence="12" id="KW-1267">Proteomics identification</keyword>
<dbReference type="ExpressionAtlas" id="B4FQ48">
    <property type="expression patterns" value="baseline and differential"/>
</dbReference>
<evidence type="ECO:0000256" key="1">
    <source>
        <dbReference type="ARBA" id="ARBA00007495"/>
    </source>
</evidence>
<dbReference type="SUPFAM" id="SSF51445">
    <property type="entry name" value="(Trans)glycosidases"/>
    <property type="match status" value="1"/>
</dbReference>
<evidence type="ECO:0007829" key="12">
    <source>
        <dbReference type="PeptideAtlas" id="B4FQ48"/>
    </source>
</evidence>
<evidence type="ECO:0000256" key="6">
    <source>
        <dbReference type="PROSITE-ProRule" id="PRU10061"/>
    </source>
</evidence>
<dbReference type="GeneID" id="100281198"/>
<evidence type="ECO:0000256" key="5">
    <source>
        <dbReference type="ARBA" id="ARBA00023326"/>
    </source>
</evidence>
<keyword evidence="2" id="KW-0378">Hydrolase</keyword>